<feature type="domain" description="CCHC-type" evidence="10">
    <location>
        <begin position="269"/>
        <end position="284"/>
    </location>
</feature>
<name>M5CCK2_THACB</name>
<dbReference type="InterPro" id="IPR043502">
    <property type="entry name" value="DNA/RNA_pol_sf"/>
</dbReference>
<keyword evidence="7" id="KW-0695">RNA-directed DNA polymerase</keyword>
<evidence type="ECO:0000259" key="10">
    <source>
        <dbReference type="PROSITE" id="PS50158"/>
    </source>
</evidence>
<dbReference type="PROSITE" id="PS50158">
    <property type="entry name" value="ZF_CCHC"/>
    <property type="match status" value="1"/>
</dbReference>
<dbReference type="PROSITE" id="PS50878">
    <property type="entry name" value="RT_POL"/>
    <property type="match status" value="1"/>
</dbReference>
<dbReference type="GO" id="GO:0008270">
    <property type="term" value="F:zinc ion binding"/>
    <property type="evidence" value="ECO:0007669"/>
    <property type="project" value="UniProtKB-KW"/>
</dbReference>
<dbReference type="InterPro" id="IPR043128">
    <property type="entry name" value="Rev_trsase/Diguanyl_cyclase"/>
</dbReference>
<accession>M5CCK2</accession>
<feature type="compositionally biased region" description="Acidic residues" evidence="9">
    <location>
        <begin position="289"/>
        <end position="305"/>
    </location>
</feature>
<keyword evidence="5" id="KW-0255">Endonuclease</keyword>
<dbReference type="InterPro" id="IPR000477">
    <property type="entry name" value="RT_dom"/>
</dbReference>
<organism evidence="12 13">
    <name type="scientific">Thanatephorus cucumeris (strain AG1-IB / isolate 7/3/14)</name>
    <name type="common">Lettuce bottom rot fungus</name>
    <name type="synonym">Rhizoctonia solani</name>
    <dbReference type="NCBI Taxonomy" id="1108050"/>
    <lineage>
        <taxon>Eukaryota</taxon>
        <taxon>Fungi</taxon>
        <taxon>Dikarya</taxon>
        <taxon>Basidiomycota</taxon>
        <taxon>Agaricomycotina</taxon>
        <taxon>Agaricomycetes</taxon>
        <taxon>Cantharellales</taxon>
        <taxon>Ceratobasidiaceae</taxon>
        <taxon>Rhizoctonia</taxon>
        <taxon>Rhizoctonia solani AG-1</taxon>
    </lineage>
</organism>
<evidence type="ECO:0000256" key="9">
    <source>
        <dbReference type="SAM" id="MobiDB-lite"/>
    </source>
</evidence>
<keyword evidence="8" id="KW-0862">Zinc</keyword>
<dbReference type="GO" id="GO:0003964">
    <property type="term" value="F:RNA-directed DNA polymerase activity"/>
    <property type="evidence" value="ECO:0007669"/>
    <property type="project" value="UniProtKB-KW"/>
</dbReference>
<dbReference type="GO" id="GO:0004519">
    <property type="term" value="F:endonuclease activity"/>
    <property type="evidence" value="ECO:0007669"/>
    <property type="project" value="UniProtKB-KW"/>
</dbReference>
<keyword evidence="2" id="KW-0808">Transferase</keyword>
<dbReference type="InterPro" id="IPR021109">
    <property type="entry name" value="Peptidase_aspartic_dom_sf"/>
</dbReference>
<comment type="caution">
    <text evidence="12">The sequence shown here is derived from an EMBL/GenBank/DDBJ whole genome shotgun (WGS) entry which is preliminary data.</text>
</comment>
<reference evidence="12 13" key="1">
    <citation type="journal article" date="2013" name="J. Biotechnol.">
        <title>Establishment and interpretation of the genome sequence of the phytopathogenic fungus Rhizoctonia solani AG1-IB isolate 7/3/14.</title>
        <authorList>
            <person name="Wibberg D.W."/>
            <person name="Jelonek L.J."/>
            <person name="Rupp O.R."/>
            <person name="Hennig M.H."/>
            <person name="Eikmeyer F.E."/>
            <person name="Goesmann A.G."/>
            <person name="Hartmann A.H."/>
            <person name="Borriss R.B."/>
            <person name="Grosch R.G."/>
            <person name="Puehler A.P."/>
            <person name="Schlueter A.S."/>
        </authorList>
    </citation>
    <scope>NUCLEOTIDE SEQUENCE [LARGE SCALE GENOMIC DNA]</scope>
    <source>
        <strain evidence="13">AG1-IB / isolate 7/3/14</strain>
    </source>
</reference>
<evidence type="ECO:0000256" key="8">
    <source>
        <dbReference type="PROSITE-ProRule" id="PRU00047"/>
    </source>
</evidence>
<evidence type="ECO:0000313" key="13">
    <source>
        <dbReference type="Proteomes" id="UP000012065"/>
    </source>
</evidence>
<protein>
    <recommendedName>
        <fullName evidence="1">RNA-directed DNA polymerase</fullName>
        <ecNumber evidence="1">2.7.7.49</ecNumber>
    </recommendedName>
</protein>
<dbReference type="GO" id="GO:0016787">
    <property type="term" value="F:hydrolase activity"/>
    <property type="evidence" value="ECO:0007669"/>
    <property type="project" value="UniProtKB-KW"/>
</dbReference>
<evidence type="ECO:0000256" key="7">
    <source>
        <dbReference type="ARBA" id="ARBA00022918"/>
    </source>
</evidence>
<dbReference type="Pfam" id="PF00078">
    <property type="entry name" value="RVT_1"/>
    <property type="match status" value="1"/>
</dbReference>
<dbReference type="InterPro" id="IPR041373">
    <property type="entry name" value="RT_RNaseH"/>
</dbReference>
<dbReference type="InterPro" id="IPR001878">
    <property type="entry name" value="Znf_CCHC"/>
</dbReference>
<dbReference type="HOGENOM" id="CLU_300191_0_0_1"/>
<keyword evidence="4" id="KW-0540">Nuclease</keyword>
<evidence type="ECO:0000313" key="12">
    <source>
        <dbReference type="EMBL" id="CCO37166.1"/>
    </source>
</evidence>
<keyword evidence="3" id="KW-0548">Nucleotidyltransferase</keyword>
<dbReference type="AlphaFoldDB" id="M5CCK2"/>
<evidence type="ECO:0000256" key="4">
    <source>
        <dbReference type="ARBA" id="ARBA00022722"/>
    </source>
</evidence>
<dbReference type="SUPFAM" id="SSF56672">
    <property type="entry name" value="DNA/RNA polymerases"/>
    <property type="match status" value="1"/>
</dbReference>
<dbReference type="Pfam" id="PF17917">
    <property type="entry name" value="RT_RNaseH"/>
    <property type="match status" value="1"/>
</dbReference>
<dbReference type="PANTHER" id="PTHR37984">
    <property type="entry name" value="PROTEIN CBG26694"/>
    <property type="match status" value="1"/>
</dbReference>
<evidence type="ECO:0000259" key="11">
    <source>
        <dbReference type="PROSITE" id="PS50878"/>
    </source>
</evidence>
<dbReference type="CDD" id="cd01647">
    <property type="entry name" value="RT_LTR"/>
    <property type="match status" value="1"/>
</dbReference>
<dbReference type="Proteomes" id="UP000012065">
    <property type="component" value="Unassembled WGS sequence"/>
</dbReference>
<keyword evidence="6 12" id="KW-0378">Hydrolase</keyword>
<dbReference type="GO" id="GO:0003676">
    <property type="term" value="F:nucleic acid binding"/>
    <property type="evidence" value="ECO:0007669"/>
    <property type="project" value="InterPro"/>
</dbReference>
<dbReference type="CDD" id="cd09274">
    <property type="entry name" value="RNase_HI_RT_Ty3"/>
    <property type="match status" value="1"/>
</dbReference>
<dbReference type="Gene3D" id="3.30.70.270">
    <property type="match status" value="2"/>
</dbReference>
<dbReference type="EC" id="2.7.7.49" evidence="1"/>
<evidence type="ECO:0000256" key="6">
    <source>
        <dbReference type="ARBA" id="ARBA00022801"/>
    </source>
</evidence>
<evidence type="ECO:0000256" key="1">
    <source>
        <dbReference type="ARBA" id="ARBA00012493"/>
    </source>
</evidence>
<dbReference type="EMBL" id="CAOJ01016850">
    <property type="protein sequence ID" value="CCO37166.1"/>
    <property type="molecule type" value="Genomic_DNA"/>
</dbReference>
<dbReference type="Gene3D" id="3.10.10.10">
    <property type="entry name" value="HIV Type 1 Reverse Transcriptase, subunit A, domain 1"/>
    <property type="match status" value="1"/>
</dbReference>
<keyword evidence="8" id="KW-0863">Zinc-finger</keyword>
<evidence type="ECO:0000256" key="3">
    <source>
        <dbReference type="ARBA" id="ARBA00022695"/>
    </source>
</evidence>
<gene>
    <name evidence="12" type="ORF">BN14_11318</name>
</gene>
<dbReference type="PANTHER" id="PTHR37984:SF5">
    <property type="entry name" value="PROTEIN NYNRIN-LIKE"/>
    <property type="match status" value="1"/>
</dbReference>
<feature type="domain" description="Reverse transcriptase" evidence="11">
    <location>
        <begin position="470"/>
        <end position="673"/>
    </location>
</feature>
<evidence type="ECO:0000256" key="2">
    <source>
        <dbReference type="ARBA" id="ARBA00022679"/>
    </source>
</evidence>
<feature type="compositionally biased region" description="Basic residues" evidence="9">
    <location>
        <begin position="316"/>
        <end position="327"/>
    </location>
</feature>
<proteinExistence type="predicted"/>
<dbReference type="InterPro" id="IPR050951">
    <property type="entry name" value="Retrovirus_Pol_polyprotein"/>
</dbReference>
<dbReference type="Gene3D" id="2.40.70.10">
    <property type="entry name" value="Acid Proteases"/>
    <property type="match status" value="1"/>
</dbReference>
<evidence type="ECO:0000256" key="5">
    <source>
        <dbReference type="ARBA" id="ARBA00022759"/>
    </source>
</evidence>
<feature type="region of interest" description="Disordered" evidence="9">
    <location>
        <begin position="283"/>
        <end position="338"/>
    </location>
</feature>
<keyword evidence="8" id="KW-0479">Metal-binding</keyword>
<sequence>MALNTAPPAPAAATISTANAVVRITAPKLPEFDGTTSKEEVWGLRTRTMIEGSLGAYADASAVRLAILAVITGRASILAHRSMPVPAAMGTTDAAKQAALDASLAWVTATYGDPTAAVTANQEYRAFRQGDLPFPAFRAELTSLRQRAGLSVGDADIVDALRAKMLPGLLALESAQVETDLVTLVRVCTAHEPAVRRKMAAKAKEGGKKRGAAAKGAKATAAPAVVVVNEPAARKIRVRWPADTPEWARKPNANMSATEWEQVVAEGLCFGCHVAGHVNADCPNQDRQDADEEAREDAAPDEDGDAALPHKDPPAHLRRKAAKRPTPRNRAPEGETLTAHRSASLEFTLGGKICKTRALILDLGISEKIVLGYDWLKKANPDIDWKNETLSWRKKFRAAGLRAFDAKNAPGVKSIPGVPPQLAEFADVFDNTDTAPVPRVIDGYEYSITFIPGSKVPGPASPIPLSPKDKAEEKKQIESLIKNGQIRPSSSKTGCASFFVNKACLSCKLLRCTCGKKDYERRWVVDFRPINRITDQDAFPLPPINDLLSTFAGKGHYVKLDLMWMFWTFAVKEDDRWKTAFVTSQGLYEWNVMPFGLKNAPAHSQRTMNQILAPVQHFCRAYIDDILIVGDTSEQVWERTKQVLKILRQYGFRAKLKKCDFDVPSTTYLGFVIGTFGLKPDPAKVKGIVDFPDIRSIRDIQSFLGILNYYRRFVKDLTKITVPLSDLTGKGNPSRFERLPEKAAQAVAICKAVWAQELCLAPWDPEKPVDLITDASDVAFGIVIEQNGKPITFSSGKFSAQGRGWTTTERELYACVKAHKSFGYMLMHPETRWFTDHKALLSLKTTLATAGKVQRWVEFLNGFPFTIHYRPGKDMVADGFTRNSQDPGKPRPTEPIFGPERFAAAIADNKSALSDFIKDFARVCVENEMLKKQVSLGANGQAQPKLSHETPDEDLADLITLPCVDHTGPGCANCAHPFSDEVARQEQPQGGIADPEKQ</sequence>